<comment type="caution">
    <text evidence="8">The sequence shown here is derived from an EMBL/GenBank/DDBJ whole genome shotgun (WGS) entry which is preliminary data.</text>
</comment>
<dbReference type="GO" id="GO:0022625">
    <property type="term" value="C:cytosolic large ribosomal subunit"/>
    <property type="evidence" value="ECO:0007669"/>
    <property type="project" value="TreeGrafter"/>
</dbReference>
<sequence length="215" mass="23084">MKLTAQLREKSGKGAAHQIRRQGAVPGIIYGIHGEMPVTLRENELNSFIKAMGGSKKLFELEVDNKGTKTAKTVVLQDYQRAIYKDLVEHVDFREIEIRAVGTSKAVKLGGVIQIIRHSILVKCRAANIVEHIDVDVTDLDFGGSIHVLDIKYPEGIRPVVSGRNYTLITISGISSEPDAAPVSAETAAPAADKGKADAKAKQPAAAAKPAAPKK</sequence>
<dbReference type="CDD" id="cd00495">
    <property type="entry name" value="Ribosomal_L25_TL5_CTC"/>
    <property type="match status" value="1"/>
</dbReference>
<dbReference type="Proteomes" id="UP001195483">
    <property type="component" value="Unassembled WGS sequence"/>
</dbReference>
<dbReference type="InterPro" id="IPR037121">
    <property type="entry name" value="Ribosomal_bL25_C"/>
</dbReference>
<dbReference type="Pfam" id="PF01386">
    <property type="entry name" value="Ribosomal_L25p"/>
    <property type="match status" value="1"/>
</dbReference>
<keyword evidence="9" id="KW-1185">Reference proteome</keyword>
<dbReference type="GO" id="GO:0008097">
    <property type="term" value="F:5S rRNA binding"/>
    <property type="evidence" value="ECO:0007669"/>
    <property type="project" value="InterPro"/>
</dbReference>
<evidence type="ECO:0000313" key="8">
    <source>
        <dbReference type="EMBL" id="KAK3608817.1"/>
    </source>
</evidence>
<dbReference type="GO" id="GO:0003735">
    <property type="term" value="F:structural constituent of ribosome"/>
    <property type="evidence" value="ECO:0007669"/>
    <property type="project" value="InterPro"/>
</dbReference>
<name>A0AAE0TEA8_9BIVA</name>
<evidence type="ECO:0000256" key="4">
    <source>
        <dbReference type="ARBA" id="ARBA00023274"/>
    </source>
</evidence>
<dbReference type="Gene3D" id="2.40.240.10">
    <property type="entry name" value="Ribosomal Protein L25, Chain P"/>
    <property type="match status" value="1"/>
</dbReference>
<keyword evidence="1" id="KW-0699">rRNA-binding</keyword>
<dbReference type="Gene3D" id="2.170.120.20">
    <property type="entry name" value="Ribosomal protein L25, beta domain"/>
    <property type="match status" value="1"/>
</dbReference>
<feature type="region of interest" description="Disordered" evidence="5">
    <location>
        <begin position="177"/>
        <end position="215"/>
    </location>
</feature>
<dbReference type="SUPFAM" id="SSF50715">
    <property type="entry name" value="Ribosomal protein L25-like"/>
    <property type="match status" value="1"/>
</dbReference>
<reference evidence="8" key="3">
    <citation type="submission" date="2023-05" db="EMBL/GenBank/DDBJ databases">
        <authorList>
            <person name="Smith C.H."/>
        </authorList>
    </citation>
    <scope>NUCLEOTIDE SEQUENCE</scope>
    <source>
        <strain evidence="8">CHS0354</strain>
        <tissue evidence="8">Mantle</tissue>
    </source>
</reference>
<evidence type="ECO:0000256" key="5">
    <source>
        <dbReference type="SAM" id="MobiDB-lite"/>
    </source>
</evidence>
<dbReference type="AlphaFoldDB" id="A0AAE0TEA8"/>
<evidence type="ECO:0000259" key="6">
    <source>
        <dbReference type="Pfam" id="PF01386"/>
    </source>
</evidence>
<dbReference type="InterPro" id="IPR011035">
    <property type="entry name" value="Ribosomal_bL25/Gln-tRNA_synth"/>
</dbReference>
<dbReference type="HAMAP" id="MF_01334">
    <property type="entry name" value="Ribosomal_bL25_CTC"/>
    <property type="match status" value="1"/>
</dbReference>
<feature type="compositionally biased region" description="Low complexity" evidence="5">
    <location>
        <begin position="202"/>
        <end position="215"/>
    </location>
</feature>
<protein>
    <recommendedName>
        <fullName evidence="10">50S ribosomal protein L25</fullName>
    </recommendedName>
</protein>
<organism evidence="8 9">
    <name type="scientific">Potamilus streckersoni</name>
    <dbReference type="NCBI Taxonomy" id="2493646"/>
    <lineage>
        <taxon>Eukaryota</taxon>
        <taxon>Metazoa</taxon>
        <taxon>Spiralia</taxon>
        <taxon>Lophotrochozoa</taxon>
        <taxon>Mollusca</taxon>
        <taxon>Bivalvia</taxon>
        <taxon>Autobranchia</taxon>
        <taxon>Heteroconchia</taxon>
        <taxon>Palaeoheterodonta</taxon>
        <taxon>Unionida</taxon>
        <taxon>Unionoidea</taxon>
        <taxon>Unionidae</taxon>
        <taxon>Ambleminae</taxon>
        <taxon>Lampsilini</taxon>
        <taxon>Potamilus</taxon>
    </lineage>
</organism>
<feature type="domain" description="Large ribosomal subunit protein bL25 L25" evidence="6">
    <location>
        <begin position="3"/>
        <end position="93"/>
    </location>
</feature>
<reference evidence="8" key="2">
    <citation type="journal article" date="2021" name="Genome Biol. Evol.">
        <title>Developing a high-quality reference genome for a parasitic bivalve with doubly uniparental inheritance (Bivalvia: Unionida).</title>
        <authorList>
            <person name="Smith C.H."/>
        </authorList>
    </citation>
    <scope>NUCLEOTIDE SEQUENCE</scope>
    <source>
        <strain evidence="8">CHS0354</strain>
        <tissue evidence="8">Mantle</tissue>
    </source>
</reference>
<keyword evidence="2" id="KW-0694">RNA-binding</keyword>
<keyword evidence="3" id="KW-0689">Ribosomal protein</keyword>
<feature type="compositionally biased region" description="Low complexity" evidence="5">
    <location>
        <begin position="178"/>
        <end position="192"/>
    </location>
</feature>
<dbReference type="InterPro" id="IPR020056">
    <property type="entry name" value="Rbsml_bL25/Gln-tRNA_synth_N"/>
</dbReference>
<dbReference type="InterPro" id="IPR001021">
    <property type="entry name" value="Ribosomal_bL25_long"/>
</dbReference>
<accession>A0AAE0TEA8</accession>
<dbReference type="PANTHER" id="PTHR33284:SF1">
    <property type="entry name" value="RIBOSOMAL PROTEIN L25_GLN-TRNA SYNTHETASE, ANTI-CODON-BINDING DOMAIN-CONTAINING PROTEIN"/>
    <property type="match status" value="1"/>
</dbReference>
<dbReference type="EMBL" id="JAEAOA010000469">
    <property type="protein sequence ID" value="KAK3608817.1"/>
    <property type="molecule type" value="Genomic_DNA"/>
</dbReference>
<feature type="domain" description="Large ribosomal subunit protein bL25 beta" evidence="7">
    <location>
        <begin position="95"/>
        <end position="172"/>
    </location>
</feature>
<dbReference type="GO" id="GO:0006412">
    <property type="term" value="P:translation"/>
    <property type="evidence" value="ECO:0007669"/>
    <property type="project" value="InterPro"/>
</dbReference>
<dbReference type="Pfam" id="PF14693">
    <property type="entry name" value="Ribosomal_TL5_C"/>
    <property type="match status" value="1"/>
</dbReference>
<evidence type="ECO:0000256" key="1">
    <source>
        <dbReference type="ARBA" id="ARBA00022730"/>
    </source>
</evidence>
<evidence type="ECO:0000313" key="9">
    <source>
        <dbReference type="Proteomes" id="UP001195483"/>
    </source>
</evidence>
<evidence type="ECO:0008006" key="10">
    <source>
        <dbReference type="Google" id="ProtNLM"/>
    </source>
</evidence>
<evidence type="ECO:0000256" key="2">
    <source>
        <dbReference type="ARBA" id="ARBA00022884"/>
    </source>
</evidence>
<dbReference type="InterPro" id="IPR020057">
    <property type="entry name" value="Ribosomal_bL25_b-dom"/>
</dbReference>
<dbReference type="NCBIfam" id="TIGR00731">
    <property type="entry name" value="bL25_bact_ctc"/>
    <property type="match status" value="1"/>
</dbReference>
<gene>
    <name evidence="8" type="ORF">CHS0354_006858</name>
</gene>
<dbReference type="InterPro" id="IPR029751">
    <property type="entry name" value="Ribosomal_L25_dom"/>
</dbReference>
<reference evidence="8" key="1">
    <citation type="journal article" date="2021" name="Genome Biol. Evol.">
        <title>A High-Quality Reference Genome for a Parasitic Bivalve with Doubly Uniparental Inheritance (Bivalvia: Unionida).</title>
        <authorList>
            <person name="Smith C.H."/>
        </authorList>
    </citation>
    <scope>NUCLEOTIDE SEQUENCE</scope>
    <source>
        <strain evidence="8">CHS0354</strain>
    </source>
</reference>
<evidence type="ECO:0000256" key="3">
    <source>
        <dbReference type="ARBA" id="ARBA00022980"/>
    </source>
</evidence>
<dbReference type="PANTHER" id="PTHR33284">
    <property type="entry name" value="RIBOSOMAL PROTEIN L25/GLN-TRNA SYNTHETASE, ANTI-CODON-BINDING DOMAIN-CONTAINING PROTEIN"/>
    <property type="match status" value="1"/>
</dbReference>
<dbReference type="InterPro" id="IPR020930">
    <property type="entry name" value="Ribosomal_uL5_bac-type"/>
</dbReference>
<proteinExistence type="inferred from homology"/>
<keyword evidence="4" id="KW-0687">Ribonucleoprotein</keyword>
<evidence type="ECO:0000259" key="7">
    <source>
        <dbReference type="Pfam" id="PF14693"/>
    </source>
</evidence>